<evidence type="ECO:0000313" key="10">
    <source>
        <dbReference type="Proteomes" id="UP000515804"/>
    </source>
</evidence>
<evidence type="ECO:0000256" key="6">
    <source>
        <dbReference type="ARBA" id="ARBA00023049"/>
    </source>
</evidence>
<evidence type="ECO:0000259" key="8">
    <source>
        <dbReference type="Pfam" id="PF01551"/>
    </source>
</evidence>
<dbReference type="PANTHER" id="PTHR21666:SF288">
    <property type="entry name" value="CELL DIVISION PROTEIN YTFB"/>
    <property type="match status" value="1"/>
</dbReference>
<dbReference type="GO" id="GO:0006508">
    <property type="term" value="P:proteolysis"/>
    <property type="evidence" value="ECO:0007669"/>
    <property type="project" value="UniProtKB-KW"/>
</dbReference>
<evidence type="ECO:0000256" key="1">
    <source>
        <dbReference type="ARBA" id="ARBA00001947"/>
    </source>
</evidence>
<dbReference type="Pfam" id="PF01551">
    <property type="entry name" value="Peptidase_M23"/>
    <property type="match status" value="1"/>
</dbReference>
<dbReference type="AlphaFoldDB" id="A0A7G9SUN1"/>
<keyword evidence="4" id="KW-0378">Hydrolase</keyword>
<dbReference type="GO" id="GO:0046872">
    <property type="term" value="F:metal ion binding"/>
    <property type="evidence" value="ECO:0007669"/>
    <property type="project" value="UniProtKB-KW"/>
</dbReference>
<keyword evidence="2" id="KW-0645">Protease</keyword>
<comment type="cofactor">
    <cofactor evidence="1">
        <name>Zn(2+)</name>
        <dbReference type="ChEBI" id="CHEBI:29105"/>
    </cofactor>
</comment>
<reference evidence="9 10" key="1">
    <citation type="submission" date="2020-08" db="EMBL/GenBank/DDBJ databases">
        <title>Genome sequence of Thermomonas carbonis KCTC 42013T.</title>
        <authorList>
            <person name="Hyun D.-W."/>
            <person name="Bae J.-W."/>
        </authorList>
    </citation>
    <scope>NUCLEOTIDE SEQUENCE [LARGE SCALE GENOMIC DNA]</scope>
    <source>
        <strain evidence="9 10">KCTC 42013</strain>
    </source>
</reference>
<dbReference type="KEGG" id="tcn:H9L16_05815"/>
<dbReference type="Gene3D" id="2.70.70.10">
    <property type="entry name" value="Glucose Permease (Domain IIA)"/>
    <property type="match status" value="1"/>
</dbReference>
<sequence length="199" mass="20589">MPLPTQPANDADAGAPAAAPAVGSNAPMLPPPAVRATGVGPASIDAGIAAPATNAATLLLPVQGITAEQLQDTFTDARSGGRVHDAIDIMAPAGTPVLAVADGTVEKLFDSKLGGTTLYQFNPQRTLAYYYAHLQGYAPGIAEKQSLKRGQVIGYVGATGNANPDAPHLHFAIFELGPEQQWWKGTAINPYPQLRGDAR</sequence>
<dbReference type="CDD" id="cd12797">
    <property type="entry name" value="M23_peptidase"/>
    <property type="match status" value="1"/>
</dbReference>
<dbReference type="SUPFAM" id="SSF51261">
    <property type="entry name" value="Duplicated hybrid motif"/>
    <property type="match status" value="1"/>
</dbReference>
<dbReference type="Proteomes" id="UP000515804">
    <property type="component" value="Chromosome"/>
</dbReference>
<keyword evidence="6" id="KW-0482">Metalloprotease</keyword>
<dbReference type="InterPro" id="IPR016047">
    <property type="entry name" value="M23ase_b-sheet_dom"/>
</dbReference>
<evidence type="ECO:0000256" key="3">
    <source>
        <dbReference type="ARBA" id="ARBA00022723"/>
    </source>
</evidence>
<protein>
    <submittedName>
        <fullName evidence="9">M23 family metallopeptidase</fullName>
    </submittedName>
</protein>
<dbReference type="PANTHER" id="PTHR21666">
    <property type="entry name" value="PEPTIDASE-RELATED"/>
    <property type="match status" value="1"/>
</dbReference>
<evidence type="ECO:0000313" key="9">
    <source>
        <dbReference type="EMBL" id="QNN71556.1"/>
    </source>
</evidence>
<gene>
    <name evidence="9" type="ORF">H9L16_05815</name>
</gene>
<evidence type="ECO:0000256" key="5">
    <source>
        <dbReference type="ARBA" id="ARBA00022833"/>
    </source>
</evidence>
<keyword evidence="10" id="KW-1185">Reference proteome</keyword>
<name>A0A7G9SUN1_9GAMM</name>
<evidence type="ECO:0000256" key="4">
    <source>
        <dbReference type="ARBA" id="ARBA00022801"/>
    </source>
</evidence>
<accession>A0A7G9SUN1</accession>
<proteinExistence type="predicted"/>
<organism evidence="9 10">
    <name type="scientific">Thermomonas carbonis</name>
    <dbReference type="NCBI Taxonomy" id="1463158"/>
    <lineage>
        <taxon>Bacteria</taxon>
        <taxon>Pseudomonadati</taxon>
        <taxon>Pseudomonadota</taxon>
        <taxon>Gammaproteobacteria</taxon>
        <taxon>Lysobacterales</taxon>
        <taxon>Lysobacteraceae</taxon>
        <taxon>Thermomonas</taxon>
    </lineage>
</organism>
<evidence type="ECO:0000256" key="2">
    <source>
        <dbReference type="ARBA" id="ARBA00022670"/>
    </source>
</evidence>
<feature type="region of interest" description="Disordered" evidence="7">
    <location>
        <begin position="1"/>
        <end position="24"/>
    </location>
</feature>
<dbReference type="InterPro" id="IPR011055">
    <property type="entry name" value="Dup_hybrid_motif"/>
</dbReference>
<keyword evidence="5" id="KW-0862">Zinc</keyword>
<keyword evidence="3" id="KW-0479">Metal-binding</keyword>
<feature type="compositionally biased region" description="Low complexity" evidence="7">
    <location>
        <begin position="7"/>
        <end position="24"/>
    </location>
</feature>
<feature type="domain" description="M23ase beta-sheet core" evidence="8">
    <location>
        <begin position="83"/>
        <end position="184"/>
    </location>
</feature>
<dbReference type="EMBL" id="CP060719">
    <property type="protein sequence ID" value="QNN71556.1"/>
    <property type="molecule type" value="Genomic_DNA"/>
</dbReference>
<dbReference type="InterPro" id="IPR050570">
    <property type="entry name" value="Cell_wall_metabolism_enzyme"/>
</dbReference>
<evidence type="ECO:0000256" key="7">
    <source>
        <dbReference type="SAM" id="MobiDB-lite"/>
    </source>
</evidence>
<dbReference type="GO" id="GO:0004222">
    <property type="term" value="F:metalloendopeptidase activity"/>
    <property type="evidence" value="ECO:0007669"/>
    <property type="project" value="TreeGrafter"/>
</dbReference>